<evidence type="ECO:0000313" key="18">
    <source>
        <dbReference type="EMBL" id="MBN3294556.1"/>
    </source>
</evidence>
<evidence type="ECO:0000256" key="7">
    <source>
        <dbReference type="ARBA" id="ARBA00023065"/>
    </source>
</evidence>
<feature type="coiled-coil region" evidence="14">
    <location>
        <begin position="476"/>
        <end position="581"/>
    </location>
</feature>
<organism evidence="18 19">
    <name type="scientific">Polypterus senegalus</name>
    <name type="common">Senegal bichir</name>
    <dbReference type="NCBI Taxonomy" id="55291"/>
    <lineage>
        <taxon>Eukaryota</taxon>
        <taxon>Metazoa</taxon>
        <taxon>Chordata</taxon>
        <taxon>Craniata</taxon>
        <taxon>Vertebrata</taxon>
        <taxon>Euteleostomi</taxon>
        <taxon>Actinopterygii</taxon>
        <taxon>Polypteriformes</taxon>
        <taxon>Polypteridae</taxon>
        <taxon>Polypterus</taxon>
    </lineage>
</organism>
<comment type="subcellular location">
    <subcellularLocation>
        <location evidence="2">Apical cell membrane</location>
    </subcellularLocation>
    <subcellularLocation>
        <location evidence="1">Cytoplasmic vesicle</location>
        <location evidence="1">Clathrin-coated vesicle</location>
    </subcellularLocation>
    <subcellularLocation>
        <location evidence="9">Cytoplasmic vesicle</location>
        <location evidence="9">Secretory vesicle</location>
        <location evidence="9">Synaptic vesicle membrane</location>
        <topology evidence="9">Peripheral membrane protein</topology>
    </subcellularLocation>
    <subcellularLocation>
        <location evidence="3">Melanosome</location>
    </subcellularLocation>
</comment>
<dbReference type="PANTHER" id="PTHR43389">
    <property type="entry name" value="V-TYPE PROTON ATPASE SUBUNIT B"/>
    <property type="match status" value="1"/>
</dbReference>
<feature type="region of interest" description="Disordered" evidence="15">
    <location>
        <begin position="771"/>
        <end position="805"/>
    </location>
</feature>
<keyword evidence="6" id="KW-0770">Synapse</keyword>
<dbReference type="Proteomes" id="UP001166052">
    <property type="component" value="Unassembled WGS sequence"/>
</dbReference>
<keyword evidence="14" id="KW-0175">Coiled coil</keyword>
<dbReference type="InterPro" id="IPR022879">
    <property type="entry name" value="V-ATPase_su_B/beta"/>
</dbReference>
<comment type="caution">
    <text evidence="18">The sequence shown here is derived from an EMBL/GenBank/DDBJ whole genome shotgun (WGS) entry which is preliminary data.</text>
</comment>
<dbReference type="InterPro" id="IPR027417">
    <property type="entry name" value="P-loop_NTPase"/>
</dbReference>
<protein>
    <recommendedName>
        <fullName evidence="10">V-type proton ATPase subunit B, brain isoform</fullName>
    </recommendedName>
    <alternativeName>
        <fullName evidence="11">Vacuolar proton pump subunit B 2</fullName>
    </alternativeName>
</protein>
<evidence type="ECO:0000259" key="16">
    <source>
        <dbReference type="Pfam" id="PF00006"/>
    </source>
</evidence>
<comment type="subunit">
    <text evidence="13">V-ATPase is a heteromultimeric enzyme made up of two complexes: the ATP-hydrolytic V1 complex and the proton translocation V0 complex. The V1 complex consists of three catalytic AB heterodimers that form a heterohexamer, three peripheral stalks each consisting of EG heterodimers, one central rotor including subunits D and F, and the regulatory subunits C and H. The proton translocation complex V0 consists of the proton transport subunit a, a ring of proteolipid subunits c9c'', rotary subunit d, subunits e and f, and the accessory subunits ATP6AP1/Ac45 and ATP6AP2/PRR.</text>
</comment>
<accession>A0ABS2Z685</accession>
<keyword evidence="5" id="KW-0813">Transport</keyword>
<dbReference type="SUPFAM" id="SSF52540">
    <property type="entry name" value="P-loop containing nucleoside triphosphate hydrolases"/>
    <property type="match status" value="1"/>
</dbReference>
<dbReference type="InterPro" id="IPR000194">
    <property type="entry name" value="ATPase_F1/V1/A1_a/bsu_nucl-bd"/>
</dbReference>
<comment type="similarity">
    <text evidence="4">Belongs to the ATPase alpha/beta chains family.</text>
</comment>
<evidence type="ECO:0000256" key="10">
    <source>
        <dbReference type="ARBA" id="ARBA00039920"/>
    </source>
</evidence>
<dbReference type="CDD" id="cd18118">
    <property type="entry name" value="ATP-synt_V_A-type_beta_N"/>
    <property type="match status" value="1"/>
</dbReference>
<evidence type="ECO:0000256" key="14">
    <source>
        <dbReference type="SAM" id="Coils"/>
    </source>
</evidence>
<gene>
    <name evidence="18" type="primary">Atp6v1b2_1</name>
    <name evidence="18" type="ORF">GTO92_0018513</name>
</gene>
<feature type="non-terminal residue" evidence="18">
    <location>
        <position position="1"/>
    </location>
</feature>
<keyword evidence="7" id="KW-0406">Ion transport</keyword>
<feature type="compositionally biased region" description="Low complexity" evidence="15">
    <location>
        <begin position="784"/>
        <end position="796"/>
    </location>
</feature>
<dbReference type="PANTHER" id="PTHR43389:SF5">
    <property type="entry name" value="V-TYPE PROTON ATPASE SUBUNIT B, BRAIN ISOFORM"/>
    <property type="match status" value="1"/>
</dbReference>
<evidence type="ECO:0000256" key="8">
    <source>
        <dbReference type="ARBA" id="ARBA00023329"/>
    </source>
</evidence>
<feature type="compositionally biased region" description="Pro residues" evidence="15">
    <location>
        <begin position="587"/>
        <end position="612"/>
    </location>
</feature>
<evidence type="ECO:0000256" key="5">
    <source>
        <dbReference type="ARBA" id="ARBA00022448"/>
    </source>
</evidence>
<keyword evidence="8" id="KW-0968">Cytoplasmic vesicle</keyword>
<feature type="region of interest" description="Disordered" evidence="15">
    <location>
        <begin position="586"/>
        <end position="658"/>
    </location>
</feature>
<evidence type="ECO:0000259" key="17">
    <source>
        <dbReference type="Pfam" id="PF02874"/>
    </source>
</evidence>
<evidence type="ECO:0000313" key="19">
    <source>
        <dbReference type="Proteomes" id="UP001166052"/>
    </source>
</evidence>
<reference evidence="18" key="1">
    <citation type="journal article" date="2021" name="Cell">
        <title>Tracing the genetic footprints of vertebrate landing in non-teleost ray-finned fishes.</title>
        <authorList>
            <person name="Bi X."/>
            <person name="Wang K."/>
            <person name="Yang L."/>
            <person name="Pan H."/>
            <person name="Jiang H."/>
            <person name="Wei Q."/>
            <person name="Fang M."/>
            <person name="Yu H."/>
            <person name="Zhu C."/>
            <person name="Cai Y."/>
            <person name="He Y."/>
            <person name="Gan X."/>
            <person name="Zeng H."/>
            <person name="Yu D."/>
            <person name="Zhu Y."/>
            <person name="Jiang H."/>
            <person name="Qiu Q."/>
            <person name="Yang H."/>
            <person name="Zhang Y.E."/>
            <person name="Wang W."/>
            <person name="Zhu M."/>
            <person name="He S."/>
            <person name="Zhang G."/>
        </authorList>
    </citation>
    <scope>NUCLEOTIDE SEQUENCE</scope>
    <source>
        <strain evidence="18">Bchr_001</strain>
    </source>
</reference>
<evidence type="ECO:0000256" key="1">
    <source>
        <dbReference type="ARBA" id="ARBA00004132"/>
    </source>
</evidence>
<dbReference type="EMBL" id="JAAWVN010027065">
    <property type="protein sequence ID" value="MBN3294556.1"/>
    <property type="molecule type" value="Genomic_DNA"/>
</dbReference>
<name>A0ABS2Z685_POLSE</name>
<evidence type="ECO:0000256" key="13">
    <source>
        <dbReference type="ARBA" id="ARBA00046696"/>
    </source>
</evidence>
<evidence type="ECO:0000256" key="3">
    <source>
        <dbReference type="ARBA" id="ARBA00004223"/>
    </source>
</evidence>
<dbReference type="InterPro" id="IPR004100">
    <property type="entry name" value="ATPase_F1/V1/A1_a/bsu_N"/>
</dbReference>
<evidence type="ECO:0000256" key="4">
    <source>
        <dbReference type="ARBA" id="ARBA00008936"/>
    </source>
</evidence>
<evidence type="ECO:0000256" key="9">
    <source>
        <dbReference type="ARBA" id="ARBA00037827"/>
    </source>
</evidence>
<keyword evidence="19" id="KW-1185">Reference proteome</keyword>
<comment type="function">
    <text evidence="12">Non-catalytic subunit of the V1 complex of vacuolar(H+)-ATPase (V-ATPase), a multisubunit enzyme composed of a peripheral complex (V1) that hydrolyzes ATP and a membrane integral complex (V0) that translocates protons. V-ATPase is responsible for acidifying and maintaining the pH of intracellular compartments and in some cell types, is targeted to the plasma membrane, where it is responsible for acidifying the extracellular environment. In renal intercalated cells, can partially compensate the lack of ATP6V1B1 and mediate secretion of protons (H+) into the urine under base-line conditions but not in conditions of acid load.</text>
</comment>
<evidence type="ECO:0000256" key="2">
    <source>
        <dbReference type="ARBA" id="ARBA00004221"/>
    </source>
</evidence>
<dbReference type="CDD" id="cd01135">
    <property type="entry name" value="V_A-ATPase_B"/>
    <property type="match status" value="1"/>
</dbReference>
<sequence length="1106" mass="120956">MALKAIRGMVNGAMTELSSTVSSARAAGAREQAQAVSRDYISQPRLTYKTVSGVNGPLVILDQVKFPRYAEIVHLTLPDGTRRSGQVLEVSGAKAVVQVFEGTSGIDAKKTSCEFTGDILRTPVSEDMLGRVFNGSGKPIDRGPTVLAEDYLDIMGQPINPQCRIYPEEMIQTGISAIDGMNSIARGQKIPIFSAAGLPHNEIAAQICRQAGLVKKSKSVMDYSEENFAIVFAAMGVNMETARFFKSDFEENGSMDNVCLFLNLANDPTIERIITPRLALTTAEFLAYQCEKHVLVILTDMSSYAEALREVSAAREEVPGRRGFPGYMYTDLATIYERAGRVEGRNGSITQIPILTMPNDDITHPIPDLTGYITEGQIYVDRQLHNRQYACYAIGKDVQAMKAVVGEEALTPDDLLYLEFLQKFEKNFISQVVWHGEAIKPNPRVTVNSVTATLSRVDDGSIRTPNDDAGYATECNALDVQREERYEQQIRELKEKLEFAEVKNKELSMHLDELRDLLSSPGMETDNSSITVGSAERWESWTFRQQLETMEKEKRELEAKAQLANESVKNLKHEIAVLQKRLQLAENPPPLLSPPRPPTPPLPPPPPPPPSLNPLRSLFSIIHKKKESSNPPGEHSEQESIPVASGGESLSSSSPPPLPVMNEMLQLIRHGVSLKPVVPLQKDSLTEDTLSIGKSVDMSVDTIEPELDGILKRRKQCADHYISDGSVESLEVDPITASEKNTVCGFNLQGNASKGDPSFLCQPADATEDKTVKKLSKNEEDDCSGSSGDDGSTTSTLPFSASLDNQDDVDEMLSKDEMPCKDLGSVGGNLMGNINIDLQTNDHDVLGAILTDLMTTLKNQDSLELQEEGDTIVPEASVVSSKSSIPETPSAADILYTKEESQTQEKLSEFKNNAEFQVNHENLYDQLSNPPVHDEVLCRLIQENTHPVSADVTLPLNLDNSSPLVITVPASTSVHKGSLPFSGNIVGASTGTLEQSSLQGVNNQEMSVETQPSDGYSIHLHQGDGNVSLLEYSKNHTVDGIPLVIAGDKVDGASIILKSDQFVSDIGPDQHQEMVCDENSSFLVDSEQNSSYGNLKDNSENLETFF</sequence>
<evidence type="ECO:0000256" key="11">
    <source>
        <dbReference type="ARBA" id="ARBA00042544"/>
    </source>
</evidence>
<dbReference type="Gene3D" id="3.40.50.12240">
    <property type="match status" value="1"/>
</dbReference>
<dbReference type="Pfam" id="PF00006">
    <property type="entry name" value="ATP-synt_ab"/>
    <property type="match status" value="1"/>
</dbReference>
<feature type="non-terminal residue" evidence="18">
    <location>
        <position position="1106"/>
    </location>
</feature>
<proteinExistence type="inferred from homology"/>
<feature type="domain" description="ATPase F1/V1/A1 complex alpha/beta subunit nucleotide-binding" evidence="16">
    <location>
        <begin position="174"/>
        <end position="388"/>
    </location>
</feature>
<dbReference type="NCBIfam" id="NF003235">
    <property type="entry name" value="PRK04196.1"/>
    <property type="match status" value="1"/>
</dbReference>
<evidence type="ECO:0000256" key="12">
    <source>
        <dbReference type="ARBA" id="ARBA00045731"/>
    </source>
</evidence>
<feature type="domain" description="ATPase F1/V1/A1 complex alpha/beta subunit N-terminal" evidence="17">
    <location>
        <begin position="51"/>
        <end position="117"/>
    </location>
</feature>
<evidence type="ECO:0000256" key="6">
    <source>
        <dbReference type="ARBA" id="ARBA00023018"/>
    </source>
</evidence>
<evidence type="ECO:0000256" key="15">
    <source>
        <dbReference type="SAM" id="MobiDB-lite"/>
    </source>
</evidence>
<dbReference type="Pfam" id="PF02874">
    <property type="entry name" value="ATP-synt_ab_N"/>
    <property type="match status" value="1"/>
</dbReference>